<dbReference type="EMBL" id="JADBEF010000001">
    <property type="protein sequence ID" value="MBE1558996.1"/>
    <property type="molecule type" value="Genomic_DNA"/>
</dbReference>
<accession>A0ABR9KAH0</accession>
<comment type="caution">
    <text evidence="1">The sequence shown here is derived from an EMBL/GenBank/DDBJ whole genome shotgun (WGS) entry which is preliminary data.</text>
</comment>
<proteinExistence type="predicted"/>
<sequence length="129" mass="14265">MPVPPRRAGPTLPLPWPPRARPRRWPGSLSLSIAQNGSKVFPELSKADTLARAYKVLNTKSKIAKALLDMELLAAWLNYAHGVYNSSAKVHGDTTLKQAIETAEKYRTGKATTAQLKKSAVFLYQHVNK</sequence>
<gene>
    <name evidence="1" type="ORF">H4W81_001775</name>
</gene>
<dbReference type="Proteomes" id="UP000661607">
    <property type="component" value="Unassembled WGS sequence"/>
</dbReference>
<protein>
    <submittedName>
        <fullName evidence="1">Uncharacterized protein</fullName>
    </submittedName>
</protein>
<dbReference type="RefSeq" id="WP_192774336.1">
    <property type="nucleotide sequence ID" value="NZ_BAAASY010000017.1"/>
</dbReference>
<name>A0ABR9KAH0_9ACTN</name>
<keyword evidence="2" id="KW-1185">Reference proteome</keyword>
<evidence type="ECO:0000313" key="1">
    <source>
        <dbReference type="EMBL" id="MBE1558996.1"/>
    </source>
</evidence>
<organism evidence="1 2">
    <name type="scientific">Nonomuraea africana</name>
    <dbReference type="NCBI Taxonomy" id="46171"/>
    <lineage>
        <taxon>Bacteria</taxon>
        <taxon>Bacillati</taxon>
        <taxon>Actinomycetota</taxon>
        <taxon>Actinomycetes</taxon>
        <taxon>Streptosporangiales</taxon>
        <taxon>Streptosporangiaceae</taxon>
        <taxon>Nonomuraea</taxon>
    </lineage>
</organism>
<evidence type="ECO:0000313" key="2">
    <source>
        <dbReference type="Proteomes" id="UP000661607"/>
    </source>
</evidence>
<reference evidence="1 2" key="1">
    <citation type="submission" date="2020-10" db="EMBL/GenBank/DDBJ databases">
        <title>Sequencing the genomes of 1000 actinobacteria strains.</title>
        <authorList>
            <person name="Klenk H.-P."/>
        </authorList>
    </citation>
    <scope>NUCLEOTIDE SEQUENCE [LARGE SCALE GENOMIC DNA]</scope>
    <source>
        <strain evidence="1 2">DSM 43748</strain>
    </source>
</reference>